<dbReference type="Proteomes" id="UP000252100">
    <property type="component" value="Chromosome"/>
</dbReference>
<dbReference type="AlphaFoldDB" id="A0A345BYR2"/>
<organism evidence="1 2">
    <name type="scientific">Salicibibacter kimchii</name>
    <dbReference type="NCBI Taxonomy" id="2099786"/>
    <lineage>
        <taxon>Bacteria</taxon>
        <taxon>Bacillati</taxon>
        <taxon>Bacillota</taxon>
        <taxon>Bacilli</taxon>
        <taxon>Bacillales</taxon>
        <taxon>Bacillaceae</taxon>
        <taxon>Salicibibacter</taxon>
    </lineage>
</organism>
<proteinExistence type="predicted"/>
<keyword evidence="2" id="KW-1185">Reference proteome</keyword>
<accession>A0A345BYR2</accession>
<sequence length="97" mass="10791">MSSFIVIVFLMIVVINALPLVGSFAGCNSRFIWRMATRYSDSEWSNEEAAAILTEILETGTADIEGIEFFGQKGDSTAFVLNQASMQQPMTAMLWSW</sequence>
<evidence type="ECO:0000313" key="2">
    <source>
        <dbReference type="Proteomes" id="UP000252100"/>
    </source>
</evidence>
<reference evidence="1 2" key="1">
    <citation type="journal article" date="2018" name="J. Microbiol.">
        <title>Salicibibacter kimchii gen. nov., sp. nov., a moderately halophilic and alkalitolerant bacterium in the family Bacillaceae, isolated from kimchi.</title>
        <authorList>
            <person name="Jang J.Y."/>
            <person name="Oh Y.J."/>
            <person name="Lim S.K."/>
            <person name="Park H.K."/>
            <person name="Lee C."/>
            <person name="Kim J.Y."/>
            <person name="Lee M.A."/>
            <person name="Choi H.J."/>
        </authorList>
    </citation>
    <scope>NUCLEOTIDE SEQUENCE [LARGE SCALE GENOMIC DNA]</scope>
    <source>
        <strain evidence="1 2">NKC1-1</strain>
    </source>
</reference>
<protein>
    <submittedName>
        <fullName evidence="1">Uncharacterized protein</fullName>
    </submittedName>
</protein>
<dbReference type="RefSeq" id="WP_114372570.1">
    <property type="nucleotide sequence ID" value="NZ_CP031092.1"/>
</dbReference>
<evidence type="ECO:0000313" key="1">
    <source>
        <dbReference type="EMBL" id="AXF56093.1"/>
    </source>
</evidence>
<dbReference type="EMBL" id="CP031092">
    <property type="protein sequence ID" value="AXF56093.1"/>
    <property type="molecule type" value="Genomic_DNA"/>
</dbReference>
<dbReference type="KEGG" id="rue:DT065_08690"/>
<name>A0A345BYR2_9BACI</name>
<gene>
    <name evidence="1" type="ORF">DT065_08690</name>
</gene>